<keyword evidence="9 11" id="KW-0472">Membrane</keyword>
<keyword evidence="15" id="KW-1185">Reference proteome</keyword>
<evidence type="ECO:0000256" key="10">
    <source>
        <dbReference type="ARBA" id="ARBA00023237"/>
    </source>
</evidence>
<comment type="subcellular location">
    <subcellularLocation>
        <location evidence="1">Cell outer membrane</location>
        <topology evidence="1">Multi-pass membrane protein</topology>
    </subcellularLocation>
</comment>
<dbReference type="InterPro" id="IPR036942">
    <property type="entry name" value="Beta-barrel_TonB_sf"/>
</dbReference>
<keyword evidence="10" id="KW-0998">Cell outer membrane</keyword>
<evidence type="ECO:0000256" key="9">
    <source>
        <dbReference type="ARBA" id="ARBA00023136"/>
    </source>
</evidence>
<dbReference type="EMBL" id="SMTF01000002">
    <property type="protein sequence ID" value="TDK27529.1"/>
    <property type="molecule type" value="Genomic_DNA"/>
</dbReference>
<dbReference type="GO" id="GO:0009279">
    <property type="term" value="C:cell outer membrane"/>
    <property type="evidence" value="ECO:0007669"/>
    <property type="project" value="UniProtKB-SubCell"/>
</dbReference>
<dbReference type="AlphaFoldDB" id="A0A4R5U1P6"/>
<protein>
    <submittedName>
        <fullName evidence="14">TonB-dependent receptor</fullName>
    </submittedName>
</protein>
<dbReference type="OrthoDB" id="127311at2"/>
<accession>A0A4R5U1P6</accession>
<feature type="domain" description="TonB-dependent receptor-like beta-barrel" evidence="12">
    <location>
        <begin position="274"/>
        <end position="848"/>
    </location>
</feature>
<dbReference type="InterPro" id="IPR000531">
    <property type="entry name" value="Beta-barrel_TonB"/>
</dbReference>
<keyword evidence="14" id="KW-0675">Receptor</keyword>
<feature type="domain" description="TonB-dependent receptor plug" evidence="13">
    <location>
        <begin position="62"/>
        <end position="168"/>
    </location>
</feature>
<evidence type="ECO:0000256" key="1">
    <source>
        <dbReference type="ARBA" id="ARBA00004571"/>
    </source>
</evidence>
<keyword evidence="7" id="KW-0406">Ion transport</keyword>
<evidence type="ECO:0000256" key="3">
    <source>
        <dbReference type="ARBA" id="ARBA00022452"/>
    </source>
</evidence>
<dbReference type="Pfam" id="PF07715">
    <property type="entry name" value="Plug"/>
    <property type="match status" value="1"/>
</dbReference>
<keyword evidence="5" id="KW-0812">Transmembrane</keyword>
<keyword evidence="2" id="KW-0813">Transport</keyword>
<evidence type="ECO:0000256" key="8">
    <source>
        <dbReference type="ARBA" id="ARBA00023077"/>
    </source>
</evidence>
<dbReference type="InterPro" id="IPR039426">
    <property type="entry name" value="TonB-dep_rcpt-like"/>
</dbReference>
<evidence type="ECO:0000313" key="14">
    <source>
        <dbReference type="EMBL" id="TDK27529.1"/>
    </source>
</evidence>
<dbReference type="SUPFAM" id="SSF56935">
    <property type="entry name" value="Porins"/>
    <property type="match status" value="1"/>
</dbReference>
<reference evidence="14 15" key="1">
    <citation type="submission" date="2019-03" db="EMBL/GenBank/DDBJ databases">
        <title>Luteimonas zhaokaii sp.nov., isolated from the rectal contents of Plateau pika in Yushu, Qinghai Province, China.</title>
        <authorList>
            <person name="Zhang G."/>
        </authorList>
    </citation>
    <scope>NUCLEOTIDE SEQUENCE [LARGE SCALE GENOMIC DNA]</scope>
    <source>
        <strain evidence="14 15">B9</strain>
    </source>
</reference>
<evidence type="ECO:0000256" key="11">
    <source>
        <dbReference type="RuleBase" id="RU003357"/>
    </source>
</evidence>
<dbReference type="PANTHER" id="PTHR32552">
    <property type="entry name" value="FERRICHROME IRON RECEPTOR-RELATED"/>
    <property type="match status" value="1"/>
</dbReference>
<proteinExistence type="inferred from homology"/>
<dbReference type="Pfam" id="PF00593">
    <property type="entry name" value="TonB_dep_Rec_b-barrel"/>
    <property type="match status" value="1"/>
</dbReference>
<sequence length="882" mass="96526">MTLLLASAGTAASERESIAHAAAAVAMQSSQDAPPPADGPPTRAVDLDTVIVTVERREQDLQRYAGTAQAFTSEDLRALGINNELRNIQVAVPGMSIANQEGNVEIFIRGVGSANNTELGDPGAAPHLNGNYIPRPRGLGTMFYDLERVEINKGPQGTLRGRNAVAGTMNIVTRRPQLGEDSMSGYVQGEVGNRDHRGGEVALNMPLAVNAALRFAGYHVEKGSSFTNVGDPRLTPAGIQNETAGRLSFLYEPDDKLSVFAMVDMGHESGTGYPGANIYSAVRAGYGPDDVDMREVVYRGRQGAMDNRIWGFQGNVAYDFGAIALEYNGSFRDVDFWQRNATSDSINWPGRDLSAVDYDVFSSQFWQTRSQAQTHELRFVSTDGNRFNWTAGGFYFHEKQQVGYFSLADKGYCCYSGTEFTMPDVDGKSWAVFGDGTFDVTDTFRLKGGVRYTDESKSRYGIGGNWALTLGGADFACCFATRLGTEGFVPTLLNRPNFDVSGLSSSADFARFLLQGILTPGARDTLIQQIGGIADGSAPNGNCFVRPDIDNGFMQCPPDGGFTYANLTIPSQQQGSSAFNYTDWRFGFEWDRTDRSLVYGTLSTAHKAGGFNDSFDPDVIPETYRPEKILALELGTKNRFDMFGRPATFNVAAFYYNYTDQVFQDLTAISFDPVTEEASGFALANRNVGKSRIFGVEADSTLRFEHGFSLNLNALYLDTEIRQGVVADARSQNYDAGGITSEIDLSGNELPLASKLTFNARLQQLFDVSFGTFDWQILAAYRSAYYLTQFNNREVTFLADTAGTVDRVEDAFTAGFPDRQRAVTQINVGAGFTSPDGAWRTEIWGANLLDKDVSQKALVGSGLNIRFLNDARSYGVRVRYNF</sequence>
<evidence type="ECO:0000256" key="6">
    <source>
        <dbReference type="ARBA" id="ARBA00023004"/>
    </source>
</evidence>
<comment type="caution">
    <text evidence="14">The sequence shown here is derived from an EMBL/GenBank/DDBJ whole genome shotgun (WGS) entry which is preliminary data.</text>
</comment>
<evidence type="ECO:0000256" key="7">
    <source>
        <dbReference type="ARBA" id="ARBA00023065"/>
    </source>
</evidence>
<dbReference type="PANTHER" id="PTHR32552:SF81">
    <property type="entry name" value="TONB-DEPENDENT OUTER MEMBRANE RECEPTOR"/>
    <property type="match status" value="1"/>
</dbReference>
<gene>
    <name evidence="14" type="ORF">E2F46_02615</name>
</gene>
<evidence type="ECO:0000256" key="2">
    <source>
        <dbReference type="ARBA" id="ARBA00022448"/>
    </source>
</evidence>
<dbReference type="Proteomes" id="UP000294796">
    <property type="component" value="Unassembled WGS sequence"/>
</dbReference>
<dbReference type="Gene3D" id="2.40.170.20">
    <property type="entry name" value="TonB-dependent receptor, beta-barrel domain"/>
    <property type="match status" value="2"/>
</dbReference>
<organism evidence="14 15">
    <name type="scientific">Luteimonas aestuarii</name>
    <dbReference type="NCBI Taxonomy" id="453837"/>
    <lineage>
        <taxon>Bacteria</taxon>
        <taxon>Pseudomonadati</taxon>
        <taxon>Pseudomonadota</taxon>
        <taxon>Gammaproteobacteria</taxon>
        <taxon>Lysobacterales</taxon>
        <taxon>Lysobacteraceae</taxon>
        <taxon>Luteimonas</taxon>
    </lineage>
</organism>
<name>A0A4R5U1P6_9GAMM</name>
<evidence type="ECO:0000256" key="5">
    <source>
        <dbReference type="ARBA" id="ARBA00022692"/>
    </source>
</evidence>
<evidence type="ECO:0000256" key="4">
    <source>
        <dbReference type="ARBA" id="ARBA00022496"/>
    </source>
</evidence>
<evidence type="ECO:0000259" key="13">
    <source>
        <dbReference type="Pfam" id="PF07715"/>
    </source>
</evidence>
<keyword evidence="6" id="KW-0408">Iron</keyword>
<dbReference type="InterPro" id="IPR012910">
    <property type="entry name" value="Plug_dom"/>
</dbReference>
<keyword evidence="4" id="KW-0410">Iron transport</keyword>
<dbReference type="GO" id="GO:0006826">
    <property type="term" value="P:iron ion transport"/>
    <property type="evidence" value="ECO:0007669"/>
    <property type="project" value="UniProtKB-KW"/>
</dbReference>
<comment type="similarity">
    <text evidence="11">Belongs to the TonB-dependent receptor family.</text>
</comment>
<keyword evidence="3" id="KW-1134">Transmembrane beta strand</keyword>
<evidence type="ECO:0000313" key="15">
    <source>
        <dbReference type="Proteomes" id="UP000294796"/>
    </source>
</evidence>
<evidence type="ECO:0000259" key="12">
    <source>
        <dbReference type="Pfam" id="PF00593"/>
    </source>
</evidence>
<keyword evidence="8 11" id="KW-0798">TonB box</keyword>